<feature type="transmembrane region" description="Helical" evidence="6">
    <location>
        <begin position="316"/>
        <end position="336"/>
    </location>
</feature>
<dbReference type="AlphaFoldDB" id="D1Z179"/>
<reference evidence="9" key="3">
    <citation type="journal article" date="2011" name="PLoS ONE">
        <title>Genome sequence of a mesophilic hydrogenotrophic methanogen Methanocella paludicola, the first cultivated representative of the order Methanocellales.</title>
        <authorList>
            <person name="Sakai S."/>
            <person name="Takaki Y."/>
            <person name="Shimamura S."/>
            <person name="Sekine M."/>
            <person name="Tajima T."/>
            <person name="Kosugi H."/>
            <person name="Ichikawa N."/>
            <person name="Tasumi E."/>
            <person name="Hiraki A.T."/>
            <person name="Shimizu A."/>
            <person name="Kato Y."/>
            <person name="Nishiko R."/>
            <person name="Mori K."/>
            <person name="Fujita N."/>
            <person name="Imachi H."/>
            <person name="Takai K."/>
        </authorList>
    </citation>
    <scope>NUCLEOTIDE SEQUENCE [LARGE SCALE GENOMIC DNA]</scope>
    <source>
        <strain evidence="9">DSM 17711 / JCM 13418 / NBRC 101707 / SANAE</strain>
    </source>
</reference>
<dbReference type="PRINTS" id="PR01035">
    <property type="entry name" value="TCRTETA"/>
</dbReference>
<evidence type="ECO:0000256" key="1">
    <source>
        <dbReference type="ARBA" id="ARBA00004141"/>
    </source>
</evidence>
<feature type="transmembrane region" description="Helical" evidence="6">
    <location>
        <begin position="348"/>
        <end position="368"/>
    </location>
</feature>
<feature type="transmembrane region" description="Helical" evidence="6">
    <location>
        <begin position="252"/>
        <end position="284"/>
    </location>
</feature>
<dbReference type="Pfam" id="PF07690">
    <property type="entry name" value="MFS_1"/>
    <property type="match status" value="2"/>
</dbReference>
<feature type="transmembrane region" description="Helical" evidence="6">
    <location>
        <begin position="291"/>
        <end position="310"/>
    </location>
</feature>
<dbReference type="GO" id="GO:0016020">
    <property type="term" value="C:membrane"/>
    <property type="evidence" value="ECO:0007669"/>
    <property type="project" value="UniProtKB-SubCell"/>
</dbReference>
<dbReference type="Proteomes" id="UP000001882">
    <property type="component" value="Chromosome"/>
</dbReference>
<dbReference type="InterPro" id="IPR036259">
    <property type="entry name" value="MFS_trans_sf"/>
</dbReference>
<evidence type="ECO:0000259" key="7">
    <source>
        <dbReference type="PROSITE" id="PS50850"/>
    </source>
</evidence>
<dbReference type="Gene3D" id="1.20.1250.20">
    <property type="entry name" value="MFS general substrate transporter like domains"/>
    <property type="match status" value="1"/>
</dbReference>
<evidence type="ECO:0000256" key="5">
    <source>
        <dbReference type="ARBA" id="ARBA00023136"/>
    </source>
</evidence>
<proteinExistence type="predicted"/>
<organism evidence="8 9">
    <name type="scientific">Methanocella paludicola (strain DSM 17711 / JCM 13418 / NBRC 101707 / SANAE)</name>
    <dbReference type="NCBI Taxonomy" id="304371"/>
    <lineage>
        <taxon>Archaea</taxon>
        <taxon>Methanobacteriati</taxon>
        <taxon>Methanobacteriota</taxon>
        <taxon>Stenosarchaea group</taxon>
        <taxon>Methanomicrobia</taxon>
        <taxon>Methanocellales</taxon>
        <taxon>Methanocellaceae</taxon>
        <taxon>Methanocella</taxon>
    </lineage>
</organism>
<feature type="transmembrane region" description="Helical" evidence="6">
    <location>
        <begin position="97"/>
        <end position="119"/>
    </location>
</feature>
<dbReference type="PROSITE" id="PS50850">
    <property type="entry name" value="MFS"/>
    <property type="match status" value="1"/>
</dbReference>
<feature type="domain" description="Major facilitator superfamily (MFS) profile" evidence="7">
    <location>
        <begin position="7"/>
        <end position="402"/>
    </location>
</feature>
<evidence type="ECO:0000256" key="3">
    <source>
        <dbReference type="ARBA" id="ARBA00022692"/>
    </source>
</evidence>
<accession>D1Z179</accession>
<feature type="transmembrane region" description="Helical" evidence="6">
    <location>
        <begin position="131"/>
        <end position="156"/>
    </location>
</feature>
<evidence type="ECO:0000313" key="9">
    <source>
        <dbReference type="Proteomes" id="UP000001882"/>
    </source>
</evidence>
<dbReference type="InterPro" id="IPR020846">
    <property type="entry name" value="MFS_dom"/>
</dbReference>
<dbReference type="PANTHER" id="PTHR23504">
    <property type="entry name" value="MAJOR FACILITATOR SUPERFAMILY DOMAIN-CONTAINING PROTEIN 10"/>
    <property type="match status" value="1"/>
</dbReference>
<feature type="transmembrane region" description="Helical" evidence="6">
    <location>
        <begin position="41"/>
        <end position="61"/>
    </location>
</feature>
<dbReference type="FunCoup" id="D1Z179">
    <property type="interactions" value="64"/>
</dbReference>
<gene>
    <name evidence="8" type="ordered locus">MCP_2379</name>
</gene>
<dbReference type="eggNOG" id="arCOG00130">
    <property type="taxonomic scope" value="Archaea"/>
</dbReference>
<reference evidence="8 9" key="1">
    <citation type="journal article" date="2007" name="Appl. Environ. Microbiol.">
        <title>Isolation of key methanogens for global methane emission from rice paddy fields: a novel isolate affiliated with the clone cluster rice cluster I.</title>
        <authorList>
            <person name="Sakai S."/>
            <person name="Imachi H."/>
            <person name="Sekiguchi Y."/>
            <person name="Ohashi A."/>
            <person name="Harada H."/>
            <person name="Kamagata Y."/>
        </authorList>
    </citation>
    <scope>NUCLEOTIDE SEQUENCE [LARGE SCALE GENOMIC DNA]</scope>
    <source>
        <strain evidence="9">DSM 17711 / JCM 13418 / NBRC 101707 / SANAE</strain>
    </source>
</reference>
<evidence type="ECO:0000313" key="8">
    <source>
        <dbReference type="EMBL" id="BAI62451.1"/>
    </source>
</evidence>
<reference evidence="8 9" key="2">
    <citation type="journal article" date="2008" name="Int. J. Syst. Evol. Microbiol.">
        <title>Methanocella paludicola gen. nov., sp. nov., a methane-producing archaeon, the first isolate of the lineage 'Rice Cluster I', and proposal of the new archaeal order Methanocellales ord. nov.</title>
        <authorList>
            <person name="Sakai S."/>
            <person name="Imachi H."/>
            <person name="Hanada S."/>
            <person name="Ohashi A."/>
            <person name="Harada H."/>
            <person name="Kamagata Y."/>
        </authorList>
    </citation>
    <scope>NUCLEOTIDE SEQUENCE [LARGE SCALE GENOMIC DNA]</scope>
    <source>
        <strain evidence="9">DSM 17711 / JCM 13418 / NBRC 101707 / SANAE</strain>
    </source>
</reference>
<dbReference type="RefSeq" id="WP_012901125.1">
    <property type="nucleotide sequence ID" value="NC_013665.1"/>
</dbReference>
<dbReference type="InterPro" id="IPR011701">
    <property type="entry name" value="MFS"/>
</dbReference>
<feature type="transmembrane region" description="Helical" evidence="6">
    <location>
        <begin position="380"/>
        <end position="398"/>
    </location>
</feature>
<dbReference type="PANTHER" id="PTHR23504:SF15">
    <property type="entry name" value="MAJOR FACILITATOR SUPERFAMILY (MFS) PROFILE DOMAIN-CONTAINING PROTEIN"/>
    <property type="match status" value="1"/>
</dbReference>
<dbReference type="EMBL" id="AP011532">
    <property type="protein sequence ID" value="BAI62451.1"/>
    <property type="molecule type" value="Genomic_DNA"/>
</dbReference>
<dbReference type="SUPFAM" id="SSF103473">
    <property type="entry name" value="MFS general substrate transporter"/>
    <property type="match status" value="1"/>
</dbReference>
<keyword evidence="4 6" id="KW-1133">Transmembrane helix</keyword>
<evidence type="ECO:0000256" key="6">
    <source>
        <dbReference type="SAM" id="Phobius"/>
    </source>
</evidence>
<sequence>MKGKTRQIAILVFGMFFLTLGFSIIMPILPYYTQKMGASALELGLLMASYSVMQLIVTPFWGEMSDRIGRKPIFLIGLFGYGISFIIYGFATQLWMLFAARMLGGALAGGMYPASLAYIADVTEHSERGKVMGLLGAASGLGMIFGPSISGILSVWGLTVPFFVTAVAAFIFGIIGYFALEESRAVDVHHPVRWEKVSLLAPLRSSTGILFVMMLLVAFLMSGFQTIFAYYMGGRFSLYDAPSQMPLLNGSITLTGPTAMAVLFTVMGVVGVLCQGVLVGVLIARIGEARTVLAGMAVSAAGFLLINVSWELLTIMLSSSLIAIGVGLATPCLNSLASKATDEEHQGAVLGVLGSYGAMGRIVGPPLSGFGFDINVDLPYFTSALLSAAGALVLYVAIKRKGIRRKV</sequence>
<comment type="subcellular location">
    <subcellularLocation>
        <location evidence="1">Membrane</location>
        <topology evidence="1">Multi-pass membrane protein</topology>
    </subcellularLocation>
</comment>
<dbReference type="STRING" id="304371.MCP_2379"/>
<name>D1Z179_METPS</name>
<feature type="transmembrane region" description="Helical" evidence="6">
    <location>
        <begin position="7"/>
        <end position="29"/>
    </location>
</feature>
<evidence type="ECO:0000256" key="4">
    <source>
        <dbReference type="ARBA" id="ARBA00022989"/>
    </source>
</evidence>
<feature type="transmembrane region" description="Helical" evidence="6">
    <location>
        <begin position="162"/>
        <end position="180"/>
    </location>
</feature>
<keyword evidence="3 6" id="KW-0812">Transmembrane</keyword>
<feature type="transmembrane region" description="Helical" evidence="6">
    <location>
        <begin position="209"/>
        <end position="232"/>
    </location>
</feature>
<dbReference type="GeneID" id="8682172"/>
<dbReference type="KEGG" id="mpd:MCP_2379"/>
<keyword evidence="5 6" id="KW-0472">Membrane</keyword>
<protein>
    <submittedName>
        <fullName evidence="8">MFS transporter</fullName>
    </submittedName>
</protein>
<dbReference type="InterPro" id="IPR001958">
    <property type="entry name" value="Tet-R_TetA/multi-R_MdtG-like"/>
</dbReference>
<dbReference type="CDD" id="cd17325">
    <property type="entry name" value="MFS_MdtG_SLC18_like"/>
    <property type="match status" value="1"/>
</dbReference>
<dbReference type="InParanoid" id="D1Z179"/>
<feature type="transmembrane region" description="Helical" evidence="6">
    <location>
        <begin position="73"/>
        <end position="91"/>
    </location>
</feature>
<dbReference type="GO" id="GO:0022857">
    <property type="term" value="F:transmembrane transporter activity"/>
    <property type="evidence" value="ECO:0007669"/>
    <property type="project" value="InterPro"/>
</dbReference>
<keyword evidence="9" id="KW-1185">Reference proteome</keyword>
<evidence type="ECO:0000256" key="2">
    <source>
        <dbReference type="ARBA" id="ARBA00022448"/>
    </source>
</evidence>
<keyword evidence="2" id="KW-0813">Transport</keyword>
<dbReference type="OrthoDB" id="117970at2157"/>